<feature type="transmembrane region" description="Helical" evidence="1">
    <location>
        <begin position="223"/>
        <end position="241"/>
    </location>
</feature>
<feature type="transmembrane region" description="Helical" evidence="1">
    <location>
        <begin position="380"/>
        <end position="398"/>
    </location>
</feature>
<reference evidence="2 3" key="1">
    <citation type="submission" date="2018-05" db="EMBL/GenBank/DDBJ databases">
        <title>Genomic Encyclopedia of Archaeal and Bacterial Type Strains, Phase II (KMG-II): from individual species to whole genera.</title>
        <authorList>
            <person name="Goeker M."/>
        </authorList>
    </citation>
    <scope>NUCLEOTIDE SEQUENCE [LARGE SCALE GENOMIC DNA]</scope>
    <source>
        <strain evidence="2 3">DSM 22214</strain>
    </source>
</reference>
<feature type="transmembrane region" description="Helical" evidence="1">
    <location>
        <begin position="164"/>
        <end position="194"/>
    </location>
</feature>
<feature type="transmembrane region" description="Helical" evidence="1">
    <location>
        <begin position="295"/>
        <end position="314"/>
    </location>
</feature>
<feature type="transmembrane region" description="Helical" evidence="1">
    <location>
        <begin position="116"/>
        <end position="139"/>
    </location>
</feature>
<evidence type="ECO:0000256" key="1">
    <source>
        <dbReference type="SAM" id="Phobius"/>
    </source>
</evidence>
<dbReference type="AlphaFoldDB" id="A0A316EGZ1"/>
<accession>A0A316EGZ1</accession>
<keyword evidence="1" id="KW-0472">Membrane</keyword>
<protein>
    <submittedName>
        <fullName evidence="2">Oligosaccharide repeat unit polymerase</fullName>
    </submittedName>
</protein>
<feature type="transmembrane region" description="Helical" evidence="1">
    <location>
        <begin position="351"/>
        <end position="368"/>
    </location>
</feature>
<evidence type="ECO:0000313" key="3">
    <source>
        <dbReference type="Proteomes" id="UP000245489"/>
    </source>
</evidence>
<keyword evidence="3" id="KW-1185">Reference proteome</keyword>
<feature type="transmembrane region" description="Helical" evidence="1">
    <location>
        <begin position="76"/>
        <end position="96"/>
    </location>
</feature>
<evidence type="ECO:0000313" key="2">
    <source>
        <dbReference type="EMBL" id="PWK28978.1"/>
    </source>
</evidence>
<dbReference type="OrthoDB" id="966190at2"/>
<keyword evidence="1" id="KW-1133">Transmembrane helix</keyword>
<proteinExistence type="predicted"/>
<feature type="transmembrane region" description="Helical" evidence="1">
    <location>
        <begin position="39"/>
        <end position="61"/>
    </location>
</feature>
<dbReference type="EMBL" id="QGGO01000002">
    <property type="protein sequence ID" value="PWK28978.1"/>
    <property type="molecule type" value="Genomic_DNA"/>
</dbReference>
<feature type="transmembrane region" description="Helical" evidence="1">
    <location>
        <begin position="404"/>
        <end position="425"/>
    </location>
</feature>
<dbReference type="RefSeq" id="WP_109741309.1">
    <property type="nucleotide sequence ID" value="NZ_QGGO01000002.1"/>
</dbReference>
<dbReference type="NCBIfam" id="TIGR04370">
    <property type="entry name" value="glyco_rpt_poly"/>
    <property type="match status" value="1"/>
</dbReference>
<sequence length="432" mass="49819">MKESLFFAFSIDTTVLLICSFLLFRYAKLSIYHPAPTYLCFHFFTFSTRLFFLINGANVFLGEQSDYFSAIENQEIVRATLLADIGFVSMTVAWILEANRISQGFSEKSVILIDKLALKTILIFTIPIGIWGIFSQLYIPFLGKAQLDFGLWQDSSYIANTQNWVILSCLILVFYYGFQKSFLYIIGICLFILAFQGQHRYRILTPCIFLLFLYLYHQKRNWISLRFAILILVGIVIFLPLKYVGKLIQQGANVNDLIEFSIEYQESFGIGANADFSFLDMYSSILTLIDQHDSFYYGSTYFTLLLAPIPRPFWEDKPSLMQWMTDISTPSRNLRKLGAVATIYGESYANFGYLGVLVIPFLFAKYSARWYNSIKDAHPKSVSLFLYLYFMAILVQVYRDGINAIFMFLSVYNMPGFFVCALSYAKKFSITT</sequence>
<feature type="transmembrane region" description="Helical" evidence="1">
    <location>
        <begin position="201"/>
        <end position="217"/>
    </location>
</feature>
<comment type="caution">
    <text evidence="2">The sequence shown here is derived from an EMBL/GenBank/DDBJ whole genome shotgun (WGS) entry which is preliminary data.</text>
</comment>
<feature type="transmembrane region" description="Helical" evidence="1">
    <location>
        <begin position="6"/>
        <end position="27"/>
    </location>
</feature>
<keyword evidence="1" id="KW-0812">Transmembrane</keyword>
<name>A0A316EGZ1_9BACT</name>
<dbReference type="Proteomes" id="UP000245489">
    <property type="component" value="Unassembled WGS sequence"/>
</dbReference>
<gene>
    <name evidence="2" type="ORF">LV89_00532</name>
</gene>
<organism evidence="2 3">
    <name type="scientific">Arcicella aurantiaca</name>
    <dbReference type="NCBI Taxonomy" id="591202"/>
    <lineage>
        <taxon>Bacteria</taxon>
        <taxon>Pseudomonadati</taxon>
        <taxon>Bacteroidota</taxon>
        <taxon>Cytophagia</taxon>
        <taxon>Cytophagales</taxon>
        <taxon>Flectobacillaceae</taxon>
        <taxon>Arcicella</taxon>
    </lineage>
</organism>